<organism evidence="1 2">
    <name type="scientific">Trichonephila inaurata madagascariensis</name>
    <dbReference type="NCBI Taxonomy" id="2747483"/>
    <lineage>
        <taxon>Eukaryota</taxon>
        <taxon>Metazoa</taxon>
        <taxon>Ecdysozoa</taxon>
        <taxon>Arthropoda</taxon>
        <taxon>Chelicerata</taxon>
        <taxon>Arachnida</taxon>
        <taxon>Araneae</taxon>
        <taxon>Araneomorphae</taxon>
        <taxon>Entelegynae</taxon>
        <taxon>Araneoidea</taxon>
        <taxon>Nephilidae</taxon>
        <taxon>Trichonephila</taxon>
        <taxon>Trichonephila inaurata</taxon>
    </lineage>
</organism>
<dbReference type="Proteomes" id="UP000886998">
    <property type="component" value="Unassembled WGS sequence"/>
</dbReference>
<evidence type="ECO:0000313" key="2">
    <source>
        <dbReference type="Proteomes" id="UP000886998"/>
    </source>
</evidence>
<comment type="caution">
    <text evidence="1">The sequence shown here is derived from an EMBL/GenBank/DDBJ whole genome shotgun (WGS) entry which is preliminary data.</text>
</comment>
<evidence type="ECO:0000313" key="1">
    <source>
        <dbReference type="EMBL" id="GFY47280.1"/>
    </source>
</evidence>
<dbReference type="EMBL" id="BMAV01005863">
    <property type="protein sequence ID" value="GFY47280.1"/>
    <property type="molecule type" value="Genomic_DNA"/>
</dbReference>
<protein>
    <submittedName>
        <fullName evidence="1">Uncharacterized protein</fullName>
    </submittedName>
</protein>
<gene>
    <name evidence="1" type="ORF">TNIN_396231</name>
</gene>
<name>A0A8X7BX95_9ARAC</name>
<proteinExistence type="predicted"/>
<sequence length="90" mass="10014">MPSENRYLTNVLASNRFSLSSINSDNLKSIPHLNHLIFHPATSGKNDSRSPYHLGIVCLEEANVAEKRKLAPQTRMCKTKCVTKTASSPF</sequence>
<reference evidence="1" key="1">
    <citation type="submission" date="2020-08" db="EMBL/GenBank/DDBJ databases">
        <title>Multicomponent nature underlies the extraordinary mechanical properties of spider dragline silk.</title>
        <authorList>
            <person name="Kono N."/>
            <person name="Nakamura H."/>
            <person name="Mori M."/>
            <person name="Yoshida Y."/>
            <person name="Ohtoshi R."/>
            <person name="Malay A.D."/>
            <person name="Moran D.A.P."/>
            <person name="Tomita M."/>
            <person name="Numata K."/>
            <person name="Arakawa K."/>
        </authorList>
    </citation>
    <scope>NUCLEOTIDE SEQUENCE</scope>
</reference>
<accession>A0A8X7BX95</accession>
<keyword evidence="2" id="KW-1185">Reference proteome</keyword>
<dbReference type="AlphaFoldDB" id="A0A8X7BX95"/>